<dbReference type="PROSITE" id="PS51186">
    <property type="entry name" value="GNAT"/>
    <property type="match status" value="1"/>
</dbReference>
<dbReference type="AlphaFoldDB" id="A0A3Q9FM13"/>
<evidence type="ECO:0000259" key="1">
    <source>
        <dbReference type="PROSITE" id="PS51186"/>
    </source>
</evidence>
<dbReference type="CDD" id="cd04301">
    <property type="entry name" value="NAT_SF"/>
    <property type="match status" value="1"/>
</dbReference>
<name>A0A3Q9FM13_9BACT</name>
<accession>A0A3Q9FM13</accession>
<dbReference type="InterPro" id="IPR000182">
    <property type="entry name" value="GNAT_dom"/>
</dbReference>
<reference evidence="2 3" key="1">
    <citation type="submission" date="2018-12" db="EMBL/GenBank/DDBJ databases">
        <title>Flammeovirga pectinis sp. nov., isolated from the gut of the Korean scallop, Patinopecten yessoensis.</title>
        <authorList>
            <person name="Bae J.-W."/>
            <person name="Jeong Y.-S."/>
            <person name="Kang W."/>
        </authorList>
    </citation>
    <scope>NUCLEOTIDE SEQUENCE [LARGE SCALE GENOMIC DNA]</scope>
    <source>
        <strain evidence="2 3">L12M1</strain>
    </source>
</reference>
<dbReference type="InterPro" id="IPR016181">
    <property type="entry name" value="Acyl_CoA_acyltransferase"/>
</dbReference>
<dbReference type="RefSeq" id="WP_126611584.1">
    <property type="nucleotide sequence ID" value="NZ_CP034562.1"/>
</dbReference>
<evidence type="ECO:0000313" key="3">
    <source>
        <dbReference type="Proteomes" id="UP000267268"/>
    </source>
</evidence>
<proteinExistence type="predicted"/>
<dbReference type="GO" id="GO:0016747">
    <property type="term" value="F:acyltransferase activity, transferring groups other than amino-acyl groups"/>
    <property type="evidence" value="ECO:0007669"/>
    <property type="project" value="InterPro"/>
</dbReference>
<dbReference type="EMBL" id="CP034562">
    <property type="protein sequence ID" value="AZQ61276.1"/>
    <property type="molecule type" value="Genomic_DNA"/>
</dbReference>
<dbReference type="Pfam" id="PF00583">
    <property type="entry name" value="Acetyltransf_1"/>
    <property type="match status" value="1"/>
</dbReference>
<dbReference type="Proteomes" id="UP000267268">
    <property type="component" value="Chromosome 1"/>
</dbReference>
<dbReference type="Gene3D" id="3.40.630.30">
    <property type="match status" value="1"/>
</dbReference>
<evidence type="ECO:0000313" key="2">
    <source>
        <dbReference type="EMBL" id="AZQ61276.1"/>
    </source>
</evidence>
<dbReference type="KEGG" id="fll:EI427_03275"/>
<organism evidence="2 3">
    <name type="scientific">Flammeovirga pectinis</name>
    <dbReference type="NCBI Taxonomy" id="2494373"/>
    <lineage>
        <taxon>Bacteria</taxon>
        <taxon>Pseudomonadati</taxon>
        <taxon>Bacteroidota</taxon>
        <taxon>Cytophagia</taxon>
        <taxon>Cytophagales</taxon>
        <taxon>Flammeovirgaceae</taxon>
        <taxon>Flammeovirga</taxon>
    </lineage>
</organism>
<sequence length="150" mass="17360">MQSRKASSVDYKKIALLFDQYRIFYNQKSDLKGAEEFIKNRLDNNESIIFVVEDTSHTMVGFVQLYPIFSSTRLKRLWLLNDLYVDEAERGKGCSILLLDEAKKHAVSTNSAGLILETEKVNKIGNNLYPRTGFQLDNDHNYYAWEPTKV</sequence>
<protein>
    <submittedName>
        <fullName evidence="2">GNAT family N-acetyltransferase</fullName>
    </submittedName>
</protein>
<keyword evidence="3" id="KW-1185">Reference proteome</keyword>
<dbReference type="OrthoDB" id="9792929at2"/>
<gene>
    <name evidence="2" type="ORF">EI427_03275</name>
</gene>
<keyword evidence="2" id="KW-0808">Transferase</keyword>
<dbReference type="SUPFAM" id="SSF55729">
    <property type="entry name" value="Acyl-CoA N-acyltransferases (Nat)"/>
    <property type="match status" value="1"/>
</dbReference>
<feature type="domain" description="N-acetyltransferase" evidence="1">
    <location>
        <begin position="9"/>
        <end position="150"/>
    </location>
</feature>